<dbReference type="InterPro" id="IPR043519">
    <property type="entry name" value="NT_sf"/>
</dbReference>
<organism evidence="1 2">
    <name type="scientific">Luteolibacter flavescens</name>
    <dbReference type="NCBI Taxonomy" id="1859460"/>
    <lineage>
        <taxon>Bacteria</taxon>
        <taxon>Pseudomonadati</taxon>
        <taxon>Verrucomicrobiota</taxon>
        <taxon>Verrucomicrobiia</taxon>
        <taxon>Verrucomicrobiales</taxon>
        <taxon>Verrucomicrobiaceae</taxon>
        <taxon>Luteolibacter</taxon>
    </lineage>
</organism>
<evidence type="ECO:0008006" key="3">
    <source>
        <dbReference type="Google" id="ProtNLM"/>
    </source>
</evidence>
<dbReference type="Gene3D" id="3.30.460.40">
    <property type="match status" value="1"/>
</dbReference>
<accession>A0ABT3FLS0</accession>
<dbReference type="Proteomes" id="UP001207930">
    <property type="component" value="Unassembled WGS sequence"/>
</dbReference>
<comment type="caution">
    <text evidence="1">The sequence shown here is derived from an EMBL/GenBank/DDBJ whole genome shotgun (WGS) entry which is preliminary data.</text>
</comment>
<dbReference type="RefSeq" id="WP_264500155.1">
    <property type="nucleotide sequence ID" value="NZ_JAPDDS010000002.1"/>
</dbReference>
<reference evidence="1 2" key="1">
    <citation type="submission" date="2022-10" db="EMBL/GenBank/DDBJ databases">
        <title>Luteolibacter flavescens strain MCCC 1K03193, whole genome shotgun sequencing project.</title>
        <authorList>
            <person name="Zhao G."/>
            <person name="Shen L."/>
        </authorList>
    </citation>
    <scope>NUCLEOTIDE SEQUENCE [LARGE SCALE GENOMIC DNA]</scope>
    <source>
        <strain evidence="1 2">MCCC 1K03193</strain>
    </source>
</reference>
<sequence length="169" mass="19037">MDDGDSDPLNETRPPTDDDLARLAARLNELGVDYVVVGGFAIISAGYVRATMDIDLLIDVGEENEQRVIEALSDLPERAAAELRPGEVADYVVVRVCDEFTVDLMAKACGLSYREVAHLIEYRDHLGVRIPFASPKLLWKTKQTHREKDAVDRIFLRKLLEDRGEWPVE</sequence>
<protein>
    <recommendedName>
        <fullName evidence="3">Nucleotidyltransferase family protein</fullName>
    </recommendedName>
</protein>
<proteinExistence type="predicted"/>
<evidence type="ECO:0000313" key="2">
    <source>
        <dbReference type="Proteomes" id="UP001207930"/>
    </source>
</evidence>
<name>A0ABT3FLS0_9BACT</name>
<dbReference type="SUPFAM" id="SSF81301">
    <property type="entry name" value="Nucleotidyltransferase"/>
    <property type="match status" value="1"/>
</dbReference>
<dbReference type="EMBL" id="JAPDDS010000002">
    <property type="protein sequence ID" value="MCW1884196.1"/>
    <property type="molecule type" value="Genomic_DNA"/>
</dbReference>
<gene>
    <name evidence="1" type="ORF">OKA04_05600</name>
</gene>
<keyword evidence="2" id="KW-1185">Reference proteome</keyword>
<evidence type="ECO:0000313" key="1">
    <source>
        <dbReference type="EMBL" id="MCW1884196.1"/>
    </source>
</evidence>